<accession>U2JK47</accession>
<dbReference type="HOGENOM" id="CLU_2357998_0_0_9"/>
<name>U2JK47_9FIRM</name>
<protein>
    <submittedName>
        <fullName evidence="1">Uncharacterized protein</fullName>
    </submittedName>
</protein>
<gene>
    <name evidence="1" type="ORF">RUMCAL_03501</name>
</gene>
<comment type="caution">
    <text evidence="1">The sequence shown here is derived from an EMBL/GenBank/DDBJ whole genome shotgun (WGS) entry which is preliminary data.</text>
</comment>
<dbReference type="STRING" id="411473.RUMCAL_03501"/>
<keyword evidence="2" id="KW-1185">Reference proteome</keyword>
<dbReference type="Proteomes" id="UP000016662">
    <property type="component" value="Unassembled WGS sequence"/>
</dbReference>
<dbReference type="GeneID" id="93692617"/>
<proteinExistence type="predicted"/>
<organism evidence="1 2">
    <name type="scientific">Ruminococcus callidus ATCC 27760</name>
    <dbReference type="NCBI Taxonomy" id="411473"/>
    <lineage>
        <taxon>Bacteria</taxon>
        <taxon>Bacillati</taxon>
        <taxon>Bacillota</taxon>
        <taxon>Clostridia</taxon>
        <taxon>Eubacteriales</taxon>
        <taxon>Oscillospiraceae</taxon>
        <taxon>Ruminococcus</taxon>
    </lineage>
</organism>
<dbReference type="AlphaFoldDB" id="U2JK47"/>
<sequence>MLTEKMTYTVSAVTPNTQVGDIVYVKELDSGAHAIGEVDRIYAHGVHMDLYMAKRVSENTFEVSRRLYPEFFNMHMATANEAANTQNTQNTQSSAQ</sequence>
<dbReference type="RefSeq" id="WP_021681830.1">
    <property type="nucleotide sequence ID" value="NZ_KI260386.1"/>
</dbReference>
<reference evidence="1 2" key="1">
    <citation type="submission" date="2013-07" db="EMBL/GenBank/DDBJ databases">
        <authorList>
            <person name="Weinstock G."/>
            <person name="Sodergren E."/>
            <person name="Wylie T."/>
            <person name="Fulton L."/>
            <person name="Fulton R."/>
            <person name="Fronick C."/>
            <person name="O'Laughlin M."/>
            <person name="Godfrey J."/>
            <person name="Miner T."/>
            <person name="Herter B."/>
            <person name="Appelbaum E."/>
            <person name="Cordes M."/>
            <person name="Lek S."/>
            <person name="Wollam A."/>
            <person name="Pepin K.H."/>
            <person name="Palsikar V.B."/>
            <person name="Mitreva M."/>
            <person name="Wilson R.K."/>
        </authorList>
    </citation>
    <scope>NUCLEOTIDE SEQUENCE [LARGE SCALE GENOMIC DNA]</scope>
    <source>
        <strain evidence="1 2">ATCC 27760</strain>
    </source>
</reference>
<dbReference type="EMBL" id="AWVF01000476">
    <property type="protein sequence ID" value="ERJ86621.1"/>
    <property type="molecule type" value="Genomic_DNA"/>
</dbReference>
<evidence type="ECO:0000313" key="1">
    <source>
        <dbReference type="EMBL" id="ERJ86621.1"/>
    </source>
</evidence>
<dbReference type="PATRIC" id="fig|411473.3.peg.2929"/>
<evidence type="ECO:0000313" key="2">
    <source>
        <dbReference type="Proteomes" id="UP000016662"/>
    </source>
</evidence>